<keyword evidence="3" id="KW-1185">Reference proteome</keyword>
<dbReference type="AlphaFoldDB" id="A0A9P4YYS6"/>
<gene>
    <name evidence="2" type="ORF">GMORB2_0815</name>
</gene>
<dbReference type="GeneID" id="55967045"/>
<evidence type="ECO:0000313" key="3">
    <source>
        <dbReference type="Proteomes" id="UP000749293"/>
    </source>
</evidence>
<evidence type="ECO:0000313" key="2">
    <source>
        <dbReference type="EMBL" id="KAF4125571.1"/>
    </source>
</evidence>
<reference evidence="2" key="1">
    <citation type="submission" date="2020-03" db="EMBL/GenBank/DDBJ databases">
        <title>Site-based positive gene gene selection in Geosmithia morbida across the United States reveals a broad range of putative effectors and factors for local host and environmental adapation.</title>
        <authorList>
            <person name="Onufrak A."/>
            <person name="Murdoch R.W."/>
            <person name="Gazis R."/>
            <person name="Huff M."/>
            <person name="Staton M."/>
            <person name="Klingeman W."/>
            <person name="Hadziabdic D."/>
        </authorList>
    </citation>
    <scope>NUCLEOTIDE SEQUENCE</scope>
    <source>
        <strain evidence="2">1262</strain>
    </source>
</reference>
<dbReference type="RefSeq" id="XP_035324223.1">
    <property type="nucleotide sequence ID" value="XM_035462799.1"/>
</dbReference>
<evidence type="ECO:0000256" key="1">
    <source>
        <dbReference type="SAM" id="MobiDB-lite"/>
    </source>
</evidence>
<proteinExistence type="predicted"/>
<protein>
    <submittedName>
        <fullName evidence="2">HIT domain</fullName>
    </submittedName>
</protein>
<comment type="caution">
    <text evidence="2">The sequence shown here is derived from an EMBL/GenBank/DDBJ whole genome shotgun (WGS) entry which is preliminary data.</text>
</comment>
<feature type="region of interest" description="Disordered" evidence="1">
    <location>
        <begin position="43"/>
        <end position="74"/>
    </location>
</feature>
<feature type="compositionally biased region" description="Polar residues" evidence="1">
    <location>
        <begin position="43"/>
        <end position="52"/>
    </location>
</feature>
<dbReference type="EMBL" id="JAANYQ010000002">
    <property type="protein sequence ID" value="KAF4125571.1"/>
    <property type="molecule type" value="Genomic_DNA"/>
</dbReference>
<name>A0A9P4YYS6_9HYPO</name>
<accession>A0A9P4YYS6</accession>
<dbReference type="OrthoDB" id="2262349at2759"/>
<organism evidence="2 3">
    <name type="scientific">Geosmithia morbida</name>
    <dbReference type="NCBI Taxonomy" id="1094350"/>
    <lineage>
        <taxon>Eukaryota</taxon>
        <taxon>Fungi</taxon>
        <taxon>Dikarya</taxon>
        <taxon>Ascomycota</taxon>
        <taxon>Pezizomycotina</taxon>
        <taxon>Sordariomycetes</taxon>
        <taxon>Hypocreomycetidae</taxon>
        <taxon>Hypocreales</taxon>
        <taxon>Bionectriaceae</taxon>
        <taxon>Geosmithia</taxon>
    </lineage>
</organism>
<dbReference type="Proteomes" id="UP000749293">
    <property type="component" value="Unassembled WGS sequence"/>
</dbReference>
<sequence>MNGSIWLYRMHLSHFPALQDIQTFNMSQGKDISHHLANSTLKLRGNSSSTSCRGPDVAEADASPRRCGTINDDNRGTPAFFSDDAVKASISTATNHQGRKAGPLSTLFRDEYQKVFLPAKRAFPVLKQALEARRVALVSTADDEIRLIPLHGIPESWEAVTGQVEEYSEEYRGCISPNSASKLDDADLARVRDAVTAEDIPSDITHFGEEGKDSLFGRIVRGEQKKWRT</sequence>